<gene>
    <name evidence="1" type="ORF">METZ01_LOCUS316042</name>
</gene>
<dbReference type="EMBL" id="UINC01101951">
    <property type="protein sequence ID" value="SVC63188.1"/>
    <property type="molecule type" value="Genomic_DNA"/>
</dbReference>
<proteinExistence type="predicted"/>
<sequence>GIGFGSYPAWKAATLDPVDSLRHE</sequence>
<accession>A0A382NRT0</accession>
<organism evidence="1">
    <name type="scientific">marine metagenome</name>
    <dbReference type="NCBI Taxonomy" id="408172"/>
    <lineage>
        <taxon>unclassified sequences</taxon>
        <taxon>metagenomes</taxon>
        <taxon>ecological metagenomes</taxon>
    </lineage>
</organism>
<protein>
    <submittedName>
        <fullName evidence="1">Uncharacterized protein</fullName>
    </submittedName>
</protein>
<name>A0A382NRT0_9ZZZZ</name>
<dbReference type="AlphaFoldDB" id="A0A382NRT0"/>
<evidence type="ECO:0000313" key="1">
    <source>
        <dbReference type="EMBL" id="SVC63188.1"/>
    </source>
</evidence>
<reference evidence="1" key="1">
    <citation type="submission" date="2018-05" db="EMBL/GenBank/DDBJ databases">
        <authorList>
            <person name="Lanie J.A."/>
            <person name="Ng W.-L."/>
            <person name="Kazmierczak K.M."/>
            <person name="Andrzejewski T.M."/>
            <person name="Davidsen T.M."/>
            <person name="Wayne K.J."/>
            <person name="Tettelin H."/>
            <person name="Glass J.I."/>
            <person name="Rusch D."/>
            <person name="Podicherti R."/>
            <person name="Tsui H.-C.T."/>
            <person name="Winkler M.E."/>
        </authorList>
    </citation>
    <scope>NUCLEOTIDE SEQUENCE</scope>
</reference>
<feature type="non-terminal residue" evidence="1">
    <location>
        <position position="1"/>
    </location>
</feature>